<dbReference type="SUPFAM" id="SSF46689">
    <property type="entry name" value="Homeodomain-like"/>
    <property type="match status" value="1"/>
</dbReference>
<organism evidence="4 5">
    <name type="scientific">Ferrimicrobium acidiphilum DSM 19497</name>
    <dbReference type="NCBI Taxonomy" id="1121877"/>
    <lineage>
        <taxon>Bacteria</taxon>
        <taxon>Bacillati</taxon>
        <taxon>Actinomycetota</taxon>
        <taxon>Acidimicrobiia</taxon>
        <taxon>Acidimicrobiales</taxon>
        <taxon>Acidimicrobiaceae</taxon>
        <taxon>Ferrimicrobium</taxon>
    </lineage>
</organism>
<dbReference type="STRING" id="1121877.FEAC_28110"/>
<dbReference type="SUPFAM" id="SSF48498">
    <property type="entry name" value="Tetracyclin repressor-like, C-terminal domain"/>
    <property type="match status" value="1"/>
</dbReference>
<reference evidence="4 5" key="1">
    <citation type="submission" date="2015-01" db="EMBL/GenBank/DDBJ databases">
        <title>Draft genome of the acidophilic iron oxidizer Ferrimicrobium acidiphilum strain T23.</title>
        <authorList>
            <person name="Poehlein A."/>
            <person name="Eisen S."/>
            <person name="Schloemann M."/>
            <person name="Johnson B.D."/>
            <person name="Daniel R."/>
            <person name="Muehling M."/>
        </authorList>
    </citation>
    <scope>NUCLEOTIDE SEQUENCE [LARGE SCALE GENOMIC DNA]</scope>
    <source>
        <strain evidence="4 5">T23</strain>
    </source>
</reference>
<gene>
    <name evidence="4" type="primary">betI2</name>
    <name evidence="4" type="ORF">FEAC_28110</name>
</gene>
<accession>A0A0D8FQ59</accession>
<dbReference type="InterPro" id="IPR036271">
    <property type="entry name" value="Tet_transcr_reg_TetR-rel_C_sf"/>
</dbReference>
<dbReference type="PANTHER" id="PTHR30055:SF226">
    <property type="entry name" value="HTH-TYPE TRANSCRIPTIONAL REGULATOR PKSA"/>
    <property type="match status" value="1"/>
</dbReference>
<dbReference type="Pfam" id="PF00440">
    <property type="entry name" value="TetR_N"/>
    <property type="match status" value="1"/>
</dbReference>
<evidence type="ECO:0000259" key="3">
    <source>
        <dbReference type="PROSITE" id="PS50977"/>
    </source>
</evidence>
<evidence type="ECO:0000313" key="5">
    <source>
        <dbReference type="Proteomes" id="UP000032336"/>
    </source>
</evidence>
<evidence type="ECO:0000256" key="2">
    <source>
        <dbReference type="PROSITE-ProRule" id="PRU00335"/>
    </source>
</evidence>
<dbReference type="InterPro" id="IPR001647">
    <property type="entry name" value="HTH_TetR"/>
</dbReference>
<evidence type="ECO:0000313" key="4">
    <source>
        <dbReference type="EMBL" id="KJE75435.1"/>
    </source>
</evidence>
<protein>
    <submittedName>
        <fullName evidence="4">HTH-type transcriptional regulator BetI</fullName>
    </submittedName>
</protein>
<dbReference type="EMBL" id="JXUW01000041">
    <property type="protein sequence ID" value="KJE75435.1"/>
    <property type="molecule type" value="Genomic_DNA"/>
</dbReference>
<dbReference type="GeneID" id="78373779"/>
<name>A0A0D8FQ59_9ACTN</name>
<dbReference type="InterPro" id="IPR009057">
    <property type="entry name" value="Homeodomain-like_sf"/>
</dbReference>
<sequence length="234" mass="26161">MSEDATSKVNVSGLDAIRAARVEWRLEQILGAATRLMATTTFDRMLVSDIAREADVSVGTIYQYVSAKEDILLLIVSQIIEAYRGEVPAAMEKVEDPVERLAAGFRAYCHVVDNHRAAALLAYQESKSLTREGRERLMSLELETNSYFSDCIEEGMELGKFVRVDPGLVASDLSLLAHMWALKHWHLKTQFSFEAYVNHQLCFMVKALVVNQLQSSYLGLFKGDCTSQGERSSA</sequence>
<dbReference type="PRINTS" id="PR00455">
    <property type="entry name" value="HTHTETR"/>
</dbReference>
<keyword evidence="5" id="KW-1185">Reference proteome</keyword>
<dbReference type="RefSeq" id="WP_052566459.1">
    <property type="nucleotide sequence ID" value="NZ_JQKF01000060.1"/>
</dbReference>
<dbReference type="InterPro" id="IPR050109">
    <property type="entry name" value="HTH-type_TetR-like_transc_reg"/>
</dbReference>
<proteinExistence type="predicted"/>
<dbReference type="AlphaFoldDB" id="A0A0D8FQ59"/>
<dbReference type="Proteomes" id="UP000032336">
    <property type="component" value="Unassembled WGS sequence"/>
</dbReference>
<evidence type="ECO:0000256" key="1">
    <source>
        <dbReference type="ARBA" id="ARBA00023125"/>
    </source>
</evidence>
<dbReference type="PANTHER" id="PTHR30055">
    <property type="entry name" value="HTH-TYPE TRANSCRIPTIONAL REGULATOR RUTR"/>
    <property type="match status" value="1"/>
</dbReference>
<dbReference type="GO" id="GO:0000976">
    <property type="term" value="F:transcription cis-regulatory region binding"/>
    <property type="evidence" value="ECO:0007669"/>
    <property type="project" value="TreeGrafter"/>
</dbReference>
<keyword evidence="1 2" id="KW-0238">DNA-binding</keyword>
<dbReference type="Gene3D" id="1.10.357.10">
    <property type="entry name" value="Tetracycline Repressor, domain 2"/>
    <property type="match status" value="1"/>
</dbReference>
<dbReference type="eggNOG" id="COG1309">
    <property type="taxonomic scope" value="Bacteria"/>
</dbReference>
<dbReference type="Pfam" id="PF17932">
    <property type="entry name" value="TetR_C_24"/>
    <property type="match status" value="1"/>
</dbReference>
<dbReference type="GO" id="GO:0003700">
    <property type="term" value="F:DNA-binding transcription factor activity"/>
    <property type="evidence" value="ECO:0007669"/>
    <property type="project" value="TreeGrafter"/>
</dbReference>
<feature type="DNA-binding region" description="H-T-H motif" evidence="2">
    <location>
        <begin position="46"/>
        <end position="65"/>
    </location>
</feature>
<dbReference type="InterPro" id="IPR041490">
    <property type="entry name" value="KstR2_TetR_C"/>
</dbReference>
<comment type="caution">
    <text evidence="4">The sequence shown here is derived from an EMBL/GenBank/DDBJ whole genome shotgun (WGS) entry which is preliminary data.</text>
</comment>
<dbReference type="OrthoDB" id="5242390at2"/>
<feature type="domain" description="HTH tetR-type" evidence="3">
    <location>
        <begin position="23"/>
        <end position="83"/>
    </location>
</feature>
<dbReference type="PROSITE" id="PS50977">
    <property type="entry name" value="HTH_TETR_2"/>
    <property type="match status" value="1"/>
</dbReference>
<dbReference type="Gene3D" id="1.10.10.60">
    <property type="entry name" value="Homeodomain-like"/>
    <property type="match status" value="1"/>
</dbReference>